<evidence type="ECO:0000256" key="3">
    <source>
        <dbReference type="ARBA" id="ARBA00023004"/>
    </source>
</evidence>
<reference evidence="9" key="1">
    <citation type="submission" date="2017-04" db="EMBL/GenBank/DDBJ databases">
        <authorList>
            <person name="Varghese N."/>
            <person name="Submissions S."/>
        </authorList>
    </citation>
    <scope>NUCLEOTIDE SEQUENCE [LARGE SCALE GENOMIC DNA]</scope>
    <source>
        <strain evidence="9">RKEM611</strain>
    </source>
</reference>
<feature type="signal peptide" evidence="6">
    <location>
        <begin position="1"/>
        <end position="19"/>
    </location>
</feature>
<evidence type="ECO:0000256" key="6">
    <source>
        <dbReference type="SAM" id="SignalP"/>
    </source>
</evidence>
<sequence length="141" mass="13920">MKLTGIIWSLFAVSILGSACDSSEPVATQYKKNLAAGDATTGGATDGGGATDDDAGADEGSAPDGGGDVDPALAEAGLAFFNENNCAVCHVEGGGGAGPDLNGNVDPDPVQLKSNYDGEGSHTNFPISDEQAQQLAAAFTG</sequence>
<dbReference type="GO" id="GO:0046872">
    <property type="term" value="F:metal ion binding"/>
    <property type="evidence" value="ECO:0007669"/>
    <property type="project" value="UniProtKB-KW"/>
</dbReference>
<dbReference type="AlphaFoldDB" id="A0A1Y6CU11"/>
<dbReference type="InterPro" id="IPR036909">
    <property type="entry name" value="Cyt_c-like_dom_sf"/>
</dbReference>
<dbReference type="SUPFAM" id="SSF46626">
    <property type="entry name" value="Cytochrome c"/>
    <property type="match status" value="1"/>
</dbReference>
<keyword evidence="1 4" id="KW-0349">Heme</keyword>
<accession>A0A1Y6CU11</accession>
<evidence type="ECO:0000256" key="2">
    <source>
        <dbReference type="ARBA" id="ARBA00022723"/>
    </source>
</evidence>
<proteinExistence type="predicted"/>
<dbReference type="RefSeq" id="WP_132324644.1">
    <property type="nucleotide sequence ID" value="NZ_FWZT01000028.1"/>
</dbReference>
<dbReference type="PROSITE" id="PS51007">
    <property type="entry name" value="CYTC"/>
    <property type="match status" value="1"/>
</dbReference>
<feature type="region of interest" description="Disordered" evidence="5">
    <location>
        <begin position="34"/>
        <end position="72"/>
    </location>
</feature>
<name>A0A1Y6CU11_9BACT</name>
<evidence type="ECO:0000313" key="9">
    <source>
        <dbReference type="Proteomes" id="UP000192907"/>
    </source>
</evidence>
<feature type="chain" id="PRO_5012509202" evidence="6">
    <location>
        <begin position="20"/>
        <end position="141"/>
    </location>
</feature>
<evidence type="ECO:0000313" key="8">
    <source>
        <dbReference type="EMBL" id="SMF74643.1"/>
    </source>
</evidence>
<evidence type="ECO:0000259" key="7">
    <source>
        <dbReference type="PROSITE" id="PS51007"/>
    </source>
</evidence>
<feature type="domain" description="Cytochrome c" evidence="7">
    <location>
        <begin position="72"/>
        <end position="141"/>
    </location>
</feature>
<keyword evidence="2 4" id="KW-0479">Metal-binding</keyword>
<dbReference type="PROSITE" id="PS51257">
    <property type="entry name" value="PROKAR_LIPOPROTEIN"/>
    <property type="match status" value="1"/>
</dbReference>
<protein>
    <submittedName>
        <fullName evidence="8">Cytochrome c</fullName>
    </submittedName>
</protein>
<dbReference type="Pfam" id="PF00034">
    <property type="entry name" value="Cytochrom_C"/>
    <property type="match status" value="1"/>
</dbReference>
<dbReference type="InterPro" id="IPR009056">
    <property type="entry name" value="Cyt_c-like_dom"/>
</dbReference>
<evidence type="ECO:0000256" key="1">
    <source>
        <dbReference type="ARBA" id="ARBA00022617"/>
    </source>
</evidence>
<dbReference type="GO" id="GO:0020037">
    <property type="term" value="F:heme binding"/>
    <property type="evidence" value="ECO:0007669"/>
    <property type="project" value="InterPro"/>
</dbReference>
<organism evidence="8 9">
    <name type="scientific">Pseudobacteriovorax antillogorgiicola</name>
    <dbReference type="NCBI Taxonomy" id="1513793"/>
    <lineage>
        <taxon>Bacteria</taxon>
        <taxon>Pseudomonadati</taxon>
        <taxon>Bdellovibrionota</taxon>
        <taxon>Oligoflexia</taxon>
        <taxon>Oligoflexales</taxon>
        <taxon>Pseudobacteriovoracaceae</taxon>
        <taxon>Pseudobacteriovorax</taxon>
    </lineage>
</organism>
<keyword evidence="9" id="KW-1185">Reference proteome</keyword>
<dbReference type="EMBL" id="FWZT01000028">
    <property type="protein sequence ID" value="SMF74643.1"/>
    <property type="molecule type" value="Genomic_DNA"/>
</dbReference>
<evidence type="ECO:0000256" key="5">
    <source>
        <dbReference type="SAM" id="MobiDB-lite"/>
    </source>
</evidence>
<gene>
    <name evidence="8" type="ORF">SAMN06296036_12859</name>
</gene>
<dbReference type="Proteomes" id="UP000192907">
    <property type="component" value="Unassembled WGS sequence"/>
</dbReference>
<keyword evidence="3 4" id="KW-0408">Iron</keyword>
<keyword evidence="6" id="KW-0732">Signal</keyword>
<dbReference type="Gene3D" id="1.10.760.10">
    <property type="entry name" value="Cytochrome c-like domain"/>
    <property type="match status" value="1"/>
</dbReference>
<dbReference type="GO" id="GO:0009055">
    <property type="term" value="F:electron transfer activity"/>
    <property type="evidence" value="ECO:0007669"/>
    <property type="project" value="InterPro"/>
</dbReference>
<evidence type="ECO:0000256" key="4">
    <source>
        <dbReference type="PROSITE-ProRule" id="PRU00433"/>
    </source>
</evidence>